<gene>
    <name evidence="1" type="ORF">Barrevirus14_20</name>
</gene>
<name>A0A3G4ZT19_9VIRU</name>
<reference evidence="1" key="1">
    <citation type="submission" date="2018-10" db="EMBL/GenBank/DDBJ databases">
        <title>Hidden diversity of soil giant viruses.</title>
        <authorList>
            <person name="Schulz F."/>
            <person name="Alteio L."/>
            <person name="Goudeau D."/>
            <person name="Ryan E.M."/>
            <person name="Malmstrom R.R."/>
            <person name="Blanchard J."/>
            <person name="Woyke T."/>
        </authorList>
    </citation>
    <scope>NUCLEOTIDE SEQUENCE</scope>
    <source>
        <strain evidence="1">BAV1</strain>
    </source>
</reference>
<sequence length="288" mass="33132">MLKRKEEKRKRKRIMDEPVKAHLLSILSEIIPNIWSITEASNSYLIYNGGNYTGAIDKNLASLTIDSLGVYATPLIQKLEIAELTIKFVLDHHYVNLYNIIKNKLTITSFSLSCHYLHGQKIIELFQLLPKTNIVVLTLDASFSKESIDALINILPKTKIRSVELEHRHGFNETFLLDFAKEIIKVISLQKLDFSFLNDNDLENQLISILQSNITLTCLPNGNRSDGFDKLEKRNQKVQHIISRSIITFILVKRLGLGLHEIPYEIVIMIAKFLYLSRSDLIWLQCIK</sequence>
<accession>A0A3G4ZT19</accession>
<dbReference type="EMBL" id="MK072011">
    <property type="protein sequence ID" value="AYV77151.1"/>
    <property type="molecule type" value="Genomic_DNA"/>
</dbReference>
<protein>
    <submittedName>
        <fullName evidence="1">Uncharacterized protein</fullName>
    </submittedName>
</protein>
<evidence type="ECO:0000313" key="1">
    <source>
        <dbReference type="EMBL" id="AYV77151.1"/>
    </source>
</evidence>
<proteinExistence type="predicted"/>
<organism evidence="1">
    <name type="scientific">Barrevirus sp</name>
    <dbReference type="NCBI Taxonomy" id="2487763"/>
    <lineage>
        <taxon>Viruses</taxon>
        <taxon>Varidnaviria</taxon>
        <taxon>Bamfordvirae</taxon>
        <taxon>Nucleocytoviricota</taxon>
        <taxon>Megaviricetes</taxon>
        <taxon>Imitervirales</taxon>
        <taxon>Mimiviridae</taxon>
        <taxon>Klosneuvirinae</taxon>
    </lineage>
</organism>